<evidence type="ECO:0000313" key="2">
    <source>
        <dbReference type="EMBL" id="PEN06779.1"/>
    </source>
</evidence>
<sequence>MTVLAFVVIPTLVLACILAPVLLSMGEDGSSGTDTGGNPPPNNDDPSPPPAQGDSATVPLSAVVVDTARRSQRRPS</sequence>
<accession>A0A2H3NLP5</accession>
<keyword evidence="3" id="KW-1185">Reference proteome</keyword>
<feature type="compositionally biased region" description="Low complexity" evidence="1">
    <location>
        <begin position="28"/>
        <end position="37"/>
    </location>
</feature>
<feature type="region of interest" description="Disordered" evidence="1">
    <location>
        <begin position="25"/>
        <end position="59"/>
    </location>
</feature>
<reference evidence="2 3" key="1">
    <citation type="submission" date="2017-10" db="EMBL/GenBank/DDBJ databases">
        <title>Draft genome of Longimonas halophila.</title>
        <authorList>
            <person name="Goh K.M."/>
            <person name="Shamsir M.S."/>
            <person name="Lim S.W."/>
        </authorList>
    </citation>
    <scope>NUCLEOTIDE SEQUENCE [LARGE SCALE GENOMIC DNA]</scope>
    <source>
        <strain evidence="2 3">KCTC 42399</strain>
    </source>
</reference>
<dbReference type="EMBL" id="PDEP01000007">
    <property type="protein sequence ID" value="PEN06779.1"/>
    <property type="molecule type" value="Genomic_DNA"/>
</dbReference>
<evidence type="ECO:0000313" key="3">
    <source>
        <dbReference type="Proteomes" id="UP000221024"/>
    </source>
</evidence>
<dbReference type="AlphaFoldDB" id="A0A2H3NLP5"/>
<organism evidence="2 3">
    <name type="scientific">Longimonas halophila</name>
    <dbReference type="NCBI Taxonomy" id="1469170"/>
    <lineage>
        <taxon>Bacteria</taxon>
        <taxon>Pseudomonadati</taxon>
        <taxon>Rhodothermota</taxon>
        <taxon>Rhodothermia</taxon>
        <taxon>Rhodothermales</taxon>
        <taxon>Salisaetaceae</taxon>
        <taxon>Longimonas</taxon>
    </lineage>
</organism>
<gene>
    <name evidence="2" type="ORF">CRI93_09075</name>
</gene>
<feature type="compositionally biased region" description="Pro residues" evidence="1">
    <location>
        <begin position="38"/>
        <end position="51"/>
    </location>
</feature>
<name>A0A2H3NLP5_9BACT</name>
<protein>
    <submittedName>
        <fullName evidence="2">Uncharacterized protein</fullName>
    </submittedName>
</protein>
<comment type="caution">
    <text evidence="2">The sequence shown here is derived from an EMBL/GenBank/DDBJ whole genome shotgun (WGS) entry which is preliminary data.</text>
</comment>
<evidence type="ECO:0000256" key="1">
    <source>
        <dbReference type="SAM" id="MobiDB-lite"/>
    </source>
</evidence>
<proteinExistence type="predicted"/>
<dbReference type="Proteomes" id="UP000221024">
    <property type="component" value="Unassembled WGS sequence"/>
</dbReference>
<dbReference type="RefSeq" id="WP_098062305.1">
    <property type="nucleotide sequence ID" value="NZ_PDEP01000007.1"/>
</dbReference>